<comment type="caution">
    <text evidence="3">The sequence shown here is derived from an EMBL/GenBank/DDBJ whole genome shotgun (WGS) entry which is preliminary data.</text>
</comment>
<feature type="signal peptide" evidence="1">
    <location>
        <begin position="1"/>
        <end position="21"/>
    </location>
</feature>
<sequence length="358" mass="39605">MRKLLLLLLGCVALLAITATAAPPRFAEVKPEDALVFPRDFGAHPDYRTEWWYATGWLQTPDGKQLGFQLTFFRAATEHDRDNPSSFAPKQLIIAHAALSDPTIGRLLHDQKAARSGFDLAYAKTDNTDVKLQDWRFVRDEKGVYHANIPATDFTLTLDLAPTQPIMPQGEGGYSRKGPLPGQASHYFSEPQLKVSGSVSRNGKPVAVTGTAWLDREWSTSYLAPGASGWDWMGINLDDGSALMAFRIRAKDGSTLWSHATLRDAAGRMTQFAQQDIRFTPLRNWRSPHTDASYPVAIALDTGGIRWTLEPLQDDQELDSRASTGSVYWEGAVRVTRDGKPAGRGYLELTGYVSPLKL</sequence>
<dbReference type="SUPFAM" id="SSF159245">
    <property type="entry name" value="AttH-like"/>
    <property type="match status" value="1"/>
</dbReference>
<dbReference type="Pfam" id="PF07143">
    <property type="entry name" value="CrtC"/>
    <property type="match status" value="1"/>
</dbReference>
<evidence type="ECO:0000313" key="4">
    <source>
        <dbReference type="Proteomes" id="UP000622890"/>
    </source>
</evidence>
<dbReference type="AlphaFoldDB" id="A0A934SY82"/>
<dbReference type="PANTHER" id="PTHR38591:SF1">
    <property type="entry name" value="BLL1000 PROTEIN"/>
    <property type="match status" value="1"/>
</dbReference>
<dbReference type="InterPro" id="IPR023374">
    <property type="entry name" value="AttH-like_dom_sf"/>
</dbReference>
<feature type="chain" id="PRO_5037482165" evidence="1">
    <location>
        <begin position="22"/>
        <end position="358"/>
    </location>
</feature>
<evidence type="ECO:0000313" key="3">
    <source>
        <dbReference type="EMBL" id="MBK4737510.1"/>
    </source>
</evidence>
<keyword evidence="4" id="KW-1185">Reference proteome</keyword>
<organism evidence="3 4">
    <name type="scientific">Noviherbaspirillum pedocola</name>
    <dbReference type="NCBI Taxonomy" id="2801341"/>
    <lineage>
        <taxon>Bacteria</taxon>
        <taxon>Pseudomonadati</taxon>
        <taxon>Pseudomonadota</taxon>
        <taxon>Betaproteobacteria</taxon>
        <taxon>Burkholderiales</taxon>
        <taxon>Oxalobacteraceae</taxon>
        <taxon>Noviherbaspirillum</taxon>
    </lineage>
</organism>
<dbReference type="EMBL" id="JAEPBG010000012">
    <property type="protein sequence ID" value="MBK4737510.1"/>
    <property type="molecule type" value="Genomic_DNA"/>
</dbReference>
<name>A0A934SY82_9BURK</name>
<keyword evidence="1" id="KW-0732">Signal</keyword>
<reference evidence="3" key="1">
    <citation type="submission" date="2021-01" db="EMBL/GenBank/DDBJ databases">
        <title>Genome sequence of strain Noviherbaspirillum sp. DKR-6.</title>
        <authorList>
            <person name="Chaudhary D.K."/>
        </authorList>
    </citation>
    <scope>NUCLEOTIDE SEQUENCE</scope>
    <source>
        <strain evidence="3">DKR-6</strain>
    </source>
</reference>
<proteinExistence type="predicted"/>
<dbReference type="InterPro" id="IPR010791">
    <property type="entry name" value="AttH_dom"/>
</dbReference>
<protein>
    <submittedName>
        <fullName evidence="3">Carotenoid 1,2-hydratase</fullName>
    </submittedName>
</protein>
<dbReference type="Pfam" id="PF17186">
    <property type="entry name" value="Lipocalin_9"/>
    <property type="match status" value="1"/>
</dbReference>
<evidence type="ECO:0000256" key="1">
    <source>
        <dbReference type="SAM" id="SignalP"/>
    </source>
</evidence>
<dbReference type="RefSeq" id="WP_200595850.1">
    <property type="nucleotide sequence ID" value="NZ_JAEPBG010000012.1"/>
</dbReference>
<feature type="domain" description="AttH" evidence="2">
    <location>
        <begin position="49"/>
        <end position="220"/>
    </location>
</feature>
<evidence type="ECO:0000259" key="2">
    <source>
        <dbReference type="Pfam" id="PF07143"/>
    </source>
</evidence>
<dbReference type="Gene3D" id="2.40.370.10">
    <property type="entry name" value="AttH-like domain"/>
    <property type="match status" value="2"/>
</dbReference>
<dbReference type="PANTHER" id="PTHR38591">
    <property type="entry name" value="HYDROLASE"/>
    <property type="match status" value="1"/>
</dbReference>
<dbReference type="Proteomes" id="UP000622890">
    <property type="component" value="Unassembled WGS sequence"/>
</dbReference>
<accession>A0A934SY82</accession>
<gene>
    <name evidence="3" type="ORF">JJB74_23065</name>
</gene>